<dbReference type="EMBL" id="JAACNO010001900">
    <property type="protein sequence ID" value="KAF4136743.1"/>
    <property type="molecule type" value="Genomic_DNA"/>
</dbReference>
<evidence type="ECO:0000256" key="1">
    <source>
        <dbReference type="SAM" id="SignalP"/>
    </source>
</evidence>
<feature type="chain" id="PRO_5036239620" description="Secreted RxLR effector peptide protein" evidence="1">
    <location>
        <begin position="24"/>
        <end position="246"/>
    </location>
</feature>
<dbReference type="Proteomes" id="UP000704712">
    <property type="component" value="Unassembled WGS sequence"/>
</dbReference>
<keyword evidence="1" id="KW-0732">Signal</keyword>
<evidence type="ECO:0000313" key="3">
    <source>
        <dbReference type="EMBL" id="KAF4133494.1"/>
    </source>
</evidence>
<keyword evidence="5" id="KW-1185">Reference proteome</keyword>
<evidence type="ECO:0000313" key="4">
    <source>
        <dbReference type="EMBL" id="KAF4136743.1"/>
    </source>
</evidence>
<name>A0A833SJN5_PHYIN</name>
<organism evidence="2 5">
    <name type="scientific">Phytophthora infestans</name>
    <name type="common">Potato late blight agent</name>
    <name type="synonym">Botrytis infestans</name>
    <dbReference type="NCBI Taxonomy" id="4787"/>
    <lineage>
        <taxon>Eukaryota</taxon>
        <taxon>Sar</taxon>
        <taxon>Stramenopiles</taxon>
        <taxon>Oomycota</taxon>
        <taxon>Peronosporomycetes</taxon>
        <taxon>Peronosporales</taxon>
        <taxon>Peronosporaceae</taxon>
        <taxon>Phytophthora</taxon>
    </lineage>
</organism>
<dbReference type="AlphaFoldDB" id="A0A833SJN5"/>
<feature type="signal peptide" evidence="1">
    <location>
        <begin position="1"/>
        <end position="23"/>
    </location>
</feature>
<evidence type="ECO:0000313" key="5">
    <source>
        <dbReference type="Proteomes" id="UP000602510"/>
    </source>
</evidence>
<dbReference type="OMA" id="ARIRIWI"/>
<sequence>MHFYHVVLLTLLAVAAISIDALASAEVSKLAAIKITPTIRYNDGKLLRRLNMGYNGLDTEDREISSLIRQAQVYYWTKMGKSKDYVKEALGLKGLKGTELKKNPKYKYYEEFKINSRRPMAVDNLETRQVKKWLYDEVPPQGAWSELGLNAIPAKQLMNNAEYRMYLRYATEFDYQFFQRVKKSDKLTNITPSPSPAEMEARIRIWIKAKRPNWYVEKLLGVENNSRAKELSREYQLFLKLQEAQK</sequence>
<comment type="caution">
    <text evidence="2">The sequence shown here is derived from an EMBL/GenBank/DDBJ whole genome shotgun (WGS) entry which is preliminary data.</text>
</comment>
<evidence type="ECO:0000313" key="2">
    <source>
        <dbReference type="EMBL" id="KAF4030868.1"/>
    </source>
</evidence>
<dbReference type="Proteomes" id="UP000602510">
    <property type="component" value="Unassembled WGS sequence"/>
</dbReference>
<proteinExistence type="predicted"/>
<accession>A0A833SJN5</accession>
<reference evidence="2" key="1">
    <citation type="submission" date="2020-04" db="EMBL/GenBank/DDBJ databases">
        <title>Hybrid Assembly of Korean Phytophthora infestans isolates.</title>
        <authorList>
            <person name="Prokchorchik M."/>
            <person name="Lee Y."/>
            <person name="Seo J."/>
            <person name="Cho J.-H."/>
            <person name="Park Y.-E."/>
            <person name="Jang D.-C."/>
            <person name="Im J.-S."/>
            <person name="Choi J.-G."/>
            <person name="Park H.-J."/>
            <person name="Lee G.-B."/>
            <person name="Lee Y.-G."/>
            <person name="Hong S.-Y."/>
            <person name="Cho K."/>
            <person name="Sohn K.H."/>
        </authorList>
    </citation>
    <scope>NUCLEOTIDE SEQUENCE</scope>
    <source>
        <strain evidence="2">KR_1_A1</strain>
        <strain evidence="3">KR_2_A2</strain>
    </source>
</reference>
<dbReference type="EMBL" id="JAACNO010002371">
    <property type="protein sequence ID" value="KAF4133494.1"/>
    <property type="molecule type" value="Genomic_DNA"/>
</dbReference>
<evidence type="ECO:0008006" key="6">
    <source>
        <dbReference type="Google" id="ProtNLM"/>
    </source>
</evidence>
<gene>
    <name evidence="2" type="ORF">GN244_ATG17321</name>
    <name evidence="4" type="ORF">GN958_ATG14013</name>
    <name evidence="3" type="ORF">GN958_ATG17314</name>
</gene>
<protein>
    <recommendedName>
        <fullName evidence="6">Secreted RxLR effector peptide protein</fullName>
    </recommendedName>
</protein>
<dbReference type="EMBL" id="WSZM01000620">
    <property type="protein sequence ID" value="KAF4030868.1"/>
    <property type="molecule type" value="Genomic_DNA"/>
</dbReference>